<keyword evidence="2" id="KW-1185">Reference proteome</keyword>
<dbReference type="AlphaFoldDB" id="A0A6G0TR30"/>
<dbReference type="EMBL" id="VYZN01000018">
    <property type="protein sequence ID" value="KAE9537430.1"/>
    <property type="molecule type" value="Genomic_DNA"/>
</dbReference>
<dbReference type="PANTHER" id="PTHR47027:SF20">
    <property type="entry name" value="REVERSE TRANSCRIPTASE-LIKE PROTEIN WITH RNA-DIRECTED DNA POLYMERASE DOMAIN"/>
    <property type="match status" value="1"/>
</dbReference>
<dbReference type="PANTHER" id="PTHR47027">
    <property type="entry name" value="REVERSE TRANSCRIPTASE DOMAIN-CONTAINING PROTEIN"/>
    <property type="match status" value="1"/>
</dbReference>
<evidence type="ECO:0000313" key="2">
    <source>
        <dbReference type="Proteomes" id="UP000475862"/>
    </source>
</evidence>
<comment type="caution">
    <text evidence="1">The sequence shown here is derived from an EMBL/GenBank/DDBJ whole genome shotgun (WGS) entry which is preliminary data.</text>
</comment>
<reference evidence="1 2" key="1">
    <citation type="submission" date="2019-08" db="EMBL/GenBank/DDBJ databases">
        <title>The genome of the soybean aphid Biotype 1, its phylome, world population structure and adaptation to the North American continent.</title>
        <authorList>
            <person name="Giordano R."/>
            <person name="Donthu R.K."/>
            <person name="Hernandez A.G."/>
            <person name="Wright C.L."/>
            <person name="Zimin A.V."/>
        </authorList>
    </citation>
    <scope>NUCLEOTIDE SEQUENCE [LARGE SCALE GENOMIC DNA]</scope>
    <source>
        <tissue evidence="1">Whole aphids</tissue>
    </source>
</reference>
<gene>
    <name evidence="1" type="ORF">AGLY_006453</name>
</gene>
<organism evidence="1 2">
    <name type="scientific">Aphis glycines</name>
    <name type="common">Soybean aphid</name>
    <dbReference type="NCBI Taxonomy" id="307491"/>
    <lineage>
        <taxon>Eukaryota</taxon>
        <taxon>Metazoa</taxon>
        <taxon>Ecdysozoa</taxon>
        <taxon>Arthropoda</taxon>
        <taxon>Hexapoda</taxon>
        <taxon>Insecta</taxon>
        <taxon>Pterygota</taxon>
        <taxon>Neoptera</taxon>
        <taxon>Paraneoptera</taxon>
        <taxon>Hemiptera</taxon>
        <taxon>Sternorrhyncha</taxon>
        <taxon>Aphidomorpha</taxon>
        <taxon>Aphidoidea</taxon>
        <taxon>Aphididae</taxon>
        <taxon>Aphidini</taxon>
        <taxon>Aphis</taxon>
        <taxon>Aphis</taxon>
    </lineage>
</organism>
<evidence type="ECO:0000313" key="1">
    <source>
        <dbReference type="EMBL" id="KAE9537430.1"/>
    </source>
</evidence>
<dbReference type="Proteomes" id="UP000475862">
    <property type="component" value="Unassembled WGS sequence"/>
</dbReference>
<dbReference type="OrthoDB" id="6625457at2759"/>
<proteinExistence type="predicted"/>
<protein>
    <recommendedName>
        <fullName evidence="3">Reverse transcriptase domain-containing protein</fullName>
    </recommendedName>
</protein>
<evidence type="ECO:0008006" key="3">
    <source>
        <dbReference type="Google" id="ProtNLM"/>
    </source>
</evidence>
<accession>A0A6G0TR30</accession>
<sequence length="190" mass="22915">MPETPPELKEITIDETIKAIYQLKNWKAPGQDRILEIHILCKRIWDEERLPDEWNKAIIILLYKKRDKILCNNYRGIALLNTTYQCEFRKSRFTIDQLSIIRQLMKKKHEFKSNFWQIFVDFKKASDSIYQDSLYNIMYELGFLKQIISLTRTCMNGTCRRRSRNCRPCKHSRWIQLYLQNTTSLINEAK</sequence>
<name>A0A6G0TR30_APHGL</name>